<accession>Q1IIU4</accession>
<evidence type="ECO:0000256" key="3">
    <source>
        <dbReference type="ARBA" id="ARBA00022448"/>
    </source>
</evidence>
<feature type="transmembrane region" description="Helical" evidence="8">
    <location>
        <begin position="272"/>
        <end position="301"/>
    </location>
</feature>
<dbReference type="OrthoDB" id="9810181at2"/>
<keyword evidence="10" id="KW-1185">Reference proteome</keyword>
<name>Q1IIU4_KORVE</name>
<keyword evidence="6 8" id="KW-0472">Membrane</keyword>
<evidence type="ECO:0000256" key="4">
    <source>
        <dbReference type="ARBA" id="ARBA00022692"/>
    </source>
</evidence>
<feature type="transmembrane region" description="Helical" evidence="8">
    <location>
        <begin position="400"/>
        <end position="419"/>
    </location>
</feature>
<dbReference type="EMBL" id="CP000360">
    <property type="protein sequence ID" value="ABF43206.1"/>
    <property type="molecule type" value="Genomic_DNA"/>
</dbReference>
<feature type="transmembrane region" description="Helical" evidence="8">
    <location>
        <begin position="6"/>
        <end position="22"/>
    </location>
</feature>
<evidence type="ECO:0000313" key="10">
    <source>
        <dbReference type="Proteomes" id="UP000002432"/>
    </source>
</evidence>
<feature type="transmembrane region" description="Helical" evidence="8">
    <location>
        <begin position="153"/>
        <end position="172"/>
    </location>
</feature>
<gene>
    <name evidence="9" type="ordered locus">Acid345_4206</name>
</gene>
<evidence type="ECO:0000256" key="7">
    <source>
        <dbReference type="RuleBase" id="RU362091"/>
    </source>
</evidence>
<dbReference type="HOGENOM" id="CLU_018808_15_3_0"/>
<keyword evidence="4 8" id="KW-0812">Transmembrane</keyword>
<dbReference type="RefSeq" id="WP_011525005.1">
    <property type="nucleotide sequence ID" value="NC_008009.1"/>
</dbReference>
<evidence type="ECO:0000256" key="1">
    <source>
        <dbReference type="ARBA" id="ARBA00004141"/>
    </source>
</evidence>
<evidence type="ECO:0000256" key="2">
    <source>
        <dbReference type="ARBA" id="ARBA00006434"/>
    </source>
</evidence>
<feature type="transmembrane region" description="Helical" evidence="8">
    <location>
        <begin position="43"/>
        <end position="62"/>
    </location>
</feature>
<dbReference type="STRING" id="204669.Acid345_4206"/>
<feature type="transmembrane region" description="Helical" evidence="8">
    <location>
        <begin position="113"/>
        <end position="133"/>
    </location>
</feature>
<feature type="transmembrane region" description="Helical" evidence="8">
    <location>
        <begin position="74"/>
        <end position="92"/>
    </location>
</feature>
<dbReference type="PANTHER" id="PTHR48086:SF7">
    <property type="entry name" value="SODIUM-SOLUTE SYMPORTER-RELATED"/>
    <property type="match status" value="1"/>
</dbReference>
<keyword evidence="3" id="KW-0813">Transport</keyword>
<protein>
    <submittedName>
        <fullName evidence="9">Na+/solute symporter</fullName>
    </submittedName>
</protein>
<feature type="transmembrane region" description="Helical" evidence="8">
    <location>
        <begin position="321"/>
        <end position="339"/>
    </location>
</feature>
<comment type="subcellular location">
    <subcellularLocation>
        <location evidence="1">Membrane</location>
        <topology evidence="1">Multi-pass membrane protein</topology>
    </subcellularLocation>
</comment>
<dbReference type="EnsemblBacteria" id="ABF43206">
    <property type="protein sequence ID" value="ABF43206"/>
    <property type="gene ID" value="Acid345_4206"/>
</dbReference>
<feature type="transmembrane region" description="Helical" evidence="8">
    <location>
        <begin position="426"/>
        <end position="443"/>
    </location>
</feature>
<feature type="transmembrane region" description="Helical" evidence="8">
    <location>
        <begin position="459"/>
        <end position="477"/>
    </location>
</feature>
<dbReference type="KEGG" id="aba:Acid345_4206"/>
<feature type="transmembrane region" description="Helical" evidence="8">
    <location>
        <begin position="370"/>
        <end position="388"/>
    </location>
</feature>
<dbReference type="Gene3D" id="1.20.1730.10">
    <property type="entry name" value="Sodium/glucose cotransporter"/>
    <property type="match status" value="1"/>
</dbReference>
<dbReference type="GO" id="GO:0022857">
    <property type="term" value="F:transmembrane transporter activity"/>
    <property type="evidence" value="ECO:0007669"/>
    <property type="project" value="InterPro"/>
</dbReference>
<evidence type="ECO:0000256" key="6">
    <source>
        <dbReference type="ARBA" id="ARBA00023136"/>
    </source>
</evidence>
<sequence length="490" mass="52985">MSNLIYAVVLGIIVVALLAVSLSQLRKVKTKADYLVAGRSLPAYVLVATLLSSWIGAGSLFAGAENAFRNGFAGLWQSAGGWFGLLVIYFVAPRARKFAQYTIPDLIETRYNTTARVLSTIAILFAYTAITSYQFRAGGNILHLIFPEVNHEVGTYIIAVFVIAFTAVAGMASVAYMDVVIGVLITVIGFIAAPVLLNRAGGWAGLHQVLPATHFTLLGEFGYVDGQSQGTLAGLLKAFEYFLPTCLLMLGNQSMYQKFFSAKSEKDARQAVVGWVFGTFILETLIAAIAVFGSAIVWVQYHQHQVDLEPHNIIPYSALHFLPRVVGALLMGAVFAKVISTANNYLFSPSTNLINDIYTRFINKEASNKNILFVSRFLVLGLGVWALVQAVHLTSVLEKAMYAYTIYSAAITPVVLAAFYSKRVTAPAAVTSIALGTAVTVFWDLGKNLLPPALAQRDAIFPALVVSLLSLLLVTLVTPPPSKEQLAPFS</sequence>
<dbReference type="InterPro" id="IPR050277">
    <property type="entry name" value="Sodium:Solute_Symporter"/>
</dbReference>
<dbReference type="InterPro" id="IPR038377">
    <property type="entry name" value="Na/Glc_symporter_sf"/>
</dbReference>
<dbReference type="CDD" id="cd10322">
    <property type="entry name" value="SLC5sbd"/>
    <property type="match status" value="1"/>
</dbReference>
<dbReference type="InterPro" id="IPR001734">
    <property type="entry name" value="Na/solute_symporter"/>
</dbReference>
<dbReference type="PANTHER" id="PTHR48086">
    <property type="entry name" value="SODIUM/PROLINE SYMPORTER-RELATED"/>
    <property type="match status" value="1"/>
</dbReference>
<reference evidence="9 10" key="1">
    <citation type="journal article" date="2009" name="Appl. Environ. Microbiol.">
        <title>Three genomes from the phylum Acidobacteria provide insight into the lifestyles of these microorganisms in soils.</title>
        <authorList>
            <person name="Ward N.L."/>
            <person name="Challacombe J.F."/>
            <person name="Janssen P.H."/>
            <person name="Henrissat B."/>
            <person name="Coutinho P.M."/>
            <person name="Wu M."/>
            <person name="Xie G."/>
            <person name="Haft D.H."/>
            <person name="Sait M."/>
            <person name="Badger J."/>
            <person name="Barabote R.D."/>
            <person name="Bradley B."/>
            <person name="Brettin T.S."/>
            <person name="Brinkac L.M."/>
            <person name="Bruce D."/>
            <person name="Creasy T."/>
            <person name="Daugherty S.C."/>
            <person name="Davidsen T.M."/>
            <person name="DeBoy R.T."/>
            <person name="Detter J.C."/>
            <person name="Dodson R.J."/>
            <person name="Durkin A.S."/>
            <person name="Ganapathy A."/>
            <person name="Gwinn-Giglio M."/>
            <person name="Han C.S."/>
            <person name="Khouri H."/>
            <person name="Kiss H."/>
            <person name="Kothari S.P."/>
            <person name="Madupu R."/>
            <person name="Nelson K.E."/>
            <person name="Nelson W.C."/>
            <person name="Paulsen I."/>
            <person name="Penn K."/>
            <person name="Ren Q."/>
            <person name="Rosovitz M.J."/>
            <person name="Selengut J.D."/>
            <person name="Shrivastava S."/>
            <person name="Sullivan S.A."/>
            <person name="Tapia R."/>
            <person name="Thompson L.S."/>
            <person name="Watkins K.L."/>
            <person name="Yang Q."/>
            <person name="Yu C."/>
            <person name="Zafar N."/>
            <person name="Zhou L."/>
            <person name="Kuske C.R."/>
        </authorList>
    </citation>
    <scope>NUCLEOTIDE SEQUENCE [LARGE SCALE GENOMIC DNA]</scope>
    <source>
        <strain evidence="9 10">Ellin345</strain>
    </source>
</reference>
<dbReference type="PROSITE" id="PS50283">
    <property type="entry name" value="NA_SOLUT_SYMP_3"/>
    <property type="match status" value="1"/>
</dbReference>
<comment type="similarity">
    <text evidence="2 7">Belongs to the sodium:solute symporter (SSF) (TC 2.A.21) family.</text>
</comment>
<evidence type="ECO:0000313" key="9">
    <source>
        <dbReference type="EMBL" id="ABF43206.1"/>
    </source>
</evidence>
<dbReference type="Proteomes" id="UP000002432">
    <property type="component" value="Chromosome"/>
</dbReference>
<feature type="transmembrane region" description="Helical" evidence="8">
    <location>
        <begin position="232"/>
        <end position="251"/>
    </location>
</feature>
<keyword evidence="5 8" id="KW-1133">Transmembrane helix</keyword>
<dbReference type="GO" id="GO:0005886">
    <property type="term" value="C:plasma membrane"/>
    <property type="evidence" value="ECO:0007669"/>
    <property type="project" value="TreeGrafter"/>
</dbReference>
<dbReference type="Pfam" id="PF00474">
    <property type="entry name" value="SSF"/>
    <property type="match status" value="1"/>
</dbReference>
<evidence type="ECO:0000256" key="8">
    <source>
        <dbReference type="SAM" id="Phobius"/>
    </source>
</evidence>
<dbReference type="eggNOG" id="COG0591">
    <property type="taxonomic scope" value="Bacteria"/>
</dbReference>
<dbReference type="AlphaFoldDB" id="Q1IIU4"/>
<evidence type="ECO:0000256" key="5">
    <source>
        <dbReference type="ARBA" id="ARBA00022989"/>
    </source>
</evidence>
<proteinExistence type="inferred from homology"/>
<feature type="transmembrane region" description="Helical" evidence="8">
    <location>
        <begin position="179"/>
        <end position="197"/>
    </location>
</feature>
<organism evidence="9 10">
    <name type="scientific">Koribacter versatilis (strain Ellin345)</name>
    <dbReference type="NCBI Taxonomy" id="204669"/>
    <lineage>
        <taxon>Bacteria</taxon>
        <taxon>Pseudomonadati</taxon>
        <taxon>Acidobacteriota</taxon>
        <taxon>Terriglobia</taxon>
        <taxon>Terriglobales</taxon>
        <taxon>Candidatus Korobacteraceae</taxon>
        <taxon>Candidatus Korobacter</taxon>
    </lineage>
</organism>